<feature type="domain" description="N-acetyltransferase" evidence="1">
    <location>
        <begin position="24"/>
        <end position="120"/>
    </location>
</feature>
<dbReference type="Proteomes" id="UP000811619">
    <property type="component" value="Unassembled WGS sequence"/>
</dbReference>
<dbReference type="InterPro" id="IPR016181">
    <property type="entry name" value="Acyl_CoA_acyltransferase"/>
</dbReference>
<dbReference type="GO" id="GO:0016747">
    <property type="term" value="F:acyltransferase activity, transferring groups other than amino-acyl groups"/>
    <property type="evidence" value="ECO:0007669"/>
    <property type="project" value="InterPro"/>
</dbReference>
<protein>
    <recommendedName>
        <fullName evidence="1">N-acetyltransferase domain-containing protein</fullName>
    </recommendedName>
</protein>
<dbReference type="Gene3D" id="3.40.630.30">
    <property type="match status" value="1"/>
</dbReference>
<keyword evidence="3" id="KW-1185">Reference proteome</keyword>
<comment type="caution">
    <text evidence="2">The sequence shown here is derived from an EMBL/GenBank/DDBJ whole genome shotgun (WGS) entry which is preliminary data.</text>
</comment>
<accession>A0A8K0JAX0</accession>
<evidence type="ECO:0000259" key="1">
    <source>
        <dbReference type="Pfam" id="PF13302"/>
    </source>
</evidence>
<dbReference type="SUPFAM" id="SSF55729">
    <property type="entry name" value="Acyl-CoA N-acyltransferases (Nat)"/>
    <property type="match status" value="1"/>
</dbReference>
<proteinExistence type="predicted"/>
<evidence type="ECO:0000313" key="3">
    <source>
        <dbReference type="Proteomes" id="UP000811619"/>
    </source>
</evidence>
<dbReference type="Pfam" id="PF13302">
    <property type="entry name" value="Acetyltransf_3"/>
    <property type="match status" value="1"/>
</dbReference>
<evidence type="ECO:0000313" key="2">
    <source>
        <dbReference type="EMBL" id="KAG5927222.1"/>
    </source>
</evidence>
<dbReference type="AlphaFoldDB" id="A0A8K0JAX0"/>
<dbReference type="OrthoDB" id="630895at2759"/>
<sequence length="120" mass="13174">MKQNPAICRPMTPNPPEQLQQGDLHLRRWQASDAPALEAAASSSLAELTPWMPWATQGYGATQAQQFLAQTKTWWEAGDAYDYALLLDGQPSGSFGLMRGDDADTLEMGYWLATRATGRG</sequence>
<organism evidence="2 3">
    <name type="scientific">Claviceps africana</name>
    <dbReference type="NCBI Taxonomy" id="83212"/>
    <lineage>
        <taxon>Eukaryota</taxon>
        <taxon>Fungi</taxon>
        <taxon>Dikarya</taxon>
        <taxon>Ascomycota</taxon>
        <taxon>Pezizomycotina</taxon>
        <taxon>Sordariomycetes</taxon>
        <taxon>Hypocreomycetidae</taxon>
        <taxon>Hypocreales</taxon>
        <taxon>Clavicipitaceae</taxon>
        <taxon>Claviceps</taxon>
    </lineage>
</organism>
<dbReference type="InterPro" id="IPR000182">
    <property type="entry name" value="GNAT_dom"/>
</dbReference>
<reference evidence="2" key="1">
    <citation type="journal article" date="2020" name="bioRxiv">
        <title>Whole genome comparisons of ergot fungi reveals the divergence and evolution of species within the genus Claviceps are the result of varying mechanisms driving genome evolution and host range expansion.</title>
        <authorList>
            <person name="Wyka S.A."/>
            <person name="Mondo S.J."/>
            <person name="Liu M."/>
            <person name="Dettman J."/>
            <person name="Nalam V."/>
            <person name="Broders K.D."/>
        </authorList>
    </citation>
    <scope>NUCLEOTIDE SEQUENCE</scope>
    <source>
        <strain evidence="2">CCC 489</strain>
    </source>
</reference>
<name>A0A8K0JAX0_9HYPO</name>
<feature type="non-terminal residue" evidence="2">
    <location>
        <position position="120"/>
    </location>
</feature>
<dbReference type="EMBL" id="SRPY01000199">
    <property type="protein sequence ID" value="KAG5927222.1"/>
    <property type="molecule type" value="Genomic_DNA"/>
</dbReference>
<gene>
    <name evidence="2" type="ORF">E4U42_002451</name>
</gene>